<dbReference type="Gene3D" id="3.40.50.280">
    <property type="entry name" value="Cobalamin-binding domain"/>
    <property type="match status" value="1"/>
</dbReference>
<dbReference type="InterPro" id="IPR006159">
    <property type="entry name" value="Acid_CoA_mut_C"/>
</dbReference>
<dbReference type="NCBIfam" id="TIGR00641">
    <property type="entry name" value="acid_CoA_mut_N"/>
    <property type="match status" value="1"/>
</dbReference>
<keyword evidence="7" id="KW-0170">Cobalt</keyword>
<keyword evidence="10" id="KW-1185">Reference proteome</keyword>
<dbReference type="PANTHER" id="PTHR48101">
    <property type="entry name" value="METHYLMALONYL-COA MUTASE, MITOCHONDRIAL-RELATED"/>
    <property type="match status" value="1"/>
</dbReference>
<keyword evidence="6 9" id="KW-0413">Isomerase</keyword>
<dbReference type="Pfam" id="PF01642">
    <property type="entry name" value="MM_CoA_mutase"/>
    <property type="match status" value="1"/>
</dbReference>
<comment type="cofactor">
    <cofactor evidence="1">
        <name>adenosylcob(III)alamin</name>
        <dbReference type="ChEBI" id="CHEBI:18408"/>
    </cofactor>
</comment>
<dbReference type="EMBL" id="JABXYK010000009">
    <property type="protein sequence ID" value="NVP56654.1"/>
    <property type="molecule type" value="Genomic_DNA"/>
</dbReference>
<evidence type="ECO:0000256" key="6">
    <source>
        <dbReference type="ARBA" id="ARBA00023235"/>
    </source>
</evidence>
<keyword evidence="4" id="KW-0846">Cobalamin</keyword>
<dbReference type="Proteomes" id="UP000659172">
    <property type="component" value="Unassembled WGS sequence"/>
</dbReference>
<dbReference type="NCBIfam" id="TIGR00640">
    <property type="entry name" value="acid_CoA_mut_C"/>
    <property type="match status" value="1"/>
</dbReference>
<evidence type="ECO:0000256" key="7">
    <source>
        <dbReference type="ARBA" id="ARBA00023285"/>
    </source>
</evidence>
<dbReference type="PROSITE" id="PS00544">
    <property type="entry name" value="METMALONYL_COA_MUTASE"/>
    <property type="match status" value="1"/>
</dbReference>
<evidence type="ECO:0000256" key="2">
    <source>
        <dbReference type="ARBA" id="ARBA00008465"/>
    </source>
</evidence>
<evidence type="ECO:0000256" key="1">
    <source>
        <dbReference type="ARBA" id="ARBA00001922"/>
    </source>
</evidence>
<gene>
    <name evidence="9" type="primary">scpA</name>
    <name evidence="9" type="ORF">HV823_15470</name>
</gene>
<comment type="caution">
    <text evidence="9">The sequence shown here is derived from an EMBL/GenBank/DDBJ whole genome shotgun (WGS) entry which is preliminary data.</text>
</comment>
<sequence length="712" mass="77353">MAEKTIKDWQALAERELKASPETLTWHTPEGIDVKPLYTAEDLQGVDHLSSLPGIAPFVRGPRATMYAGRPWTIRQYAGFSTAEESNAFYRKNLAAGQKGLSVAFDLATHRGYDSDHPRVLGDVGKAGVAIDSVEDMKILFDGIPLDQMSVSMTMNGAVIPILANFIVAGEEQGVPRAALSGTIQNDILKEFMVRNTYIYPPEPSMRIVADIIEYTAKEMPKFNSISISGYHMQEAGATLVQELAFTLADGREYVRAALAKGLNVDDFAGRLSFFFAIGMNFFMEAAKLRAARLLWTRIMGEFEPKKASSLMLRTHCQTSGVSLQEQDPYNNIVRTAFEAMSAALGGTQSLHTNSFDEAIALPTEFSARIARNTQLILQHETGVTKVVDPLAGSYYVESLTNELAEKAWALIGEVEALGGMTKAVNDGLPKRLIEEAAARRQAAVDKGEEVIVGVNKYRLENEQPIDILEIDNSAVRAAQIRRIEETKRRRDGEKVKAALDGLAEVARSGQGNLLAAAVEAARERATVGEISDAMRQAFGDHAATPEVIKDVYGEAYRGEPELQILKSRMSGVEDKLGRKPKIMVAKLGQDGHDRGAKVIASAFGDIGFDVLAGPLFQTPEEAADMALSERVNVVGVSSLAAGHKTLLPQLVEDLKKKGGGEVIVVCGGVIPRQDYQYLHDHGVAAVFGPGTNVIEAANSVLDLLEGRRRNV</sequence>
<evidence type="ECO:0000313" key="9">
    <source>
        <dbReference type="EMBL" id="NVP56654.1"/>
    </source>
</evidence>
<dbReference type="InterPro" id="IPR006098">
    <property type="entry name" value="MMCoA_mutase_a_cat"/>
</dbReference>
<dbReference type="PROSITE" id="PS51332">
    <property type="entry name" value="B12_BINDING"/>
    <property type="match status" value="1"/>
</dbReference>
<evidence type="ECO:0000259" key="8">
    <source>
        <dbReference type="PROSITE" id="PS51332"/>
    </source>
</evidence>
<evidence type="ECO:0000256" key="5">
    <source>
        <dbReference type="ARBA" id="ARBA00022723"/>
    </source>
</evidence>
<dbReference type="RefSeq" id="WP_176950633.1">
    <property type="nucleotide sequence ID" value="NZ_JABXYK010000009.1"/>
</dbReference>
<dbReference type="Pfam" id="PF02310">
    <property type="entry name" value="B12-binding"/>
    <property type="match status" value="1"/>
</dbReference>
<evidence type="ECO:0000256" key="4">
    <source>
        <dbReference type="ARBA" id="ARBA00022628"/>
    </source>
</evidence>
<dbReference type="CDD" id="cd02071">
    <property type="entry name" value="MM_CoA_mut_B12_BD"/>
    <property type="match status" value="1"/>
</dbReference>
<evidence type="ECO:0000313" key="10">
    <source>
        <dbReference type="Proteomes" id="UP000659172"/>
    </source>
</evidence>
<dbReference type="InterPro" id="IPR006099">
    <property type="entry name" value="MeMalonylCoA_mutase_a/b_cat"/>
</dbReference>
<name>A0ABX2QK21_9HYPH</name>
<dbReference type="CDD" id="cd03679">
    <property type="entry name" value="MM_CoA_mutase_alpha_like"/>
    <property type="match status" value="1"/>
</dbReference>
<dbReference type="SUPFAM" id="SSF52242">
    <property type="entry name" value="Cobalamin (vitamin B12)-binding domain"/>
    <property type="match status" value="1"/>
</dbReference>
<protein>
    <recommendedName>
        <fullName evidence="3">methylmalonyl-CoA mutase</fullName>
        <ecNumber evidence="3">5.4.99.2</ecNumber>
    </recommendedName>
</protein>
<dbReference type="NCBIfam" id="NF006944">
    <property type="entry name" value="PRK09426.1"/>
    <property type="match status" value="1"/>
</dbReference>
<dbReference type="InterPro" id="IPR036724">
    <property type="entry name" value="Cobalamin-bd_sf"/>
</dbReference>
<feature type="domain" description="B12-binding" evidence="8">
    <location>
        <begin position="580"/>
        <end position="712"/>
    </location>
</feature>
<comment type="similarity">
    <text evidence="2">Belongs to the methylmalonyl-CoA mutase family.</text>
</comment>
<evidence type="ECO:0000256" key="3">
    <source>
        <dbReference type="ARBA" id="ARBA00012398"/>
    </source>
</evidence>
<dbReference type="InterPro" id="IPR006158">
    <property type="entry name" value="Cobalamin-bd"/>
</dbReference>
<reference evidence="9 10" key="1">
    <citation type="submission" date="2020-06" db="EMBL/GenBank/DDBJ databases">
        <title>Rhizobium sp.nov. isolated from the tomato plant.</title>
        <authorList>
            <person name="Thin K.K."/>
            <person name="Zhang X."/>
            <person name="He S."/>
        </authorList>
    </citation>
    <scope>NUCLEOTIDE SEQUENCE [LARGE SCALE GENOMIC DNA]</scope>
    <source>
        <strain evidence="9 10">DBTS2</strain>
    </source>
</reference>
<dbReference type="SUPFAM" id="SSF51703">
    <property type="entry name" value="Cobalamin (vitamin B12)-dependent enzymes"/>
    <property type="match status" value="1"/>
</dbReference>
<organism evidence="9 10">
    <name type="scientific">Mycoplana rhizolycopersici</name>
    <dbReference type="NCBI Taxonomy" id="2746702"/>
    <lineage>
        <taxon>Bacteria</taxon>
        <taxon>Pseudomonadati</taxon>
        <taxon>Pseudomonadota</taxon>
        <taxon>Alphaproteobacteria</taxon>
        <taxon>Hyphomicrobiales</taxon>
        <taxon>Rhizobiaceae</taxon>
        <taxon>Mycoplana</taxon>
    </lineage>
</organism>
<dbReference type="GO" id="GO:0004494">
    <property type="term" value="F:methylmalonyl-CoA mutase activity"/>
    <property type="evidence" value="ECO:0007669"/>
    <property type="project" value="UniProtKB-EC"/>
</dbReference>
<dbReference type="InterPro" id="IPR058549">
    <property type="entry name" value="MeMalonylCoA_mutase_a/b_site"/>
</dbReference>
<accession>A0ABX2QK21</accession>
<dbReference type="Gene3D" id="3.20.20.240">
    <property type="entry name" value="Methylmalonyl-CoA mutase"/>
    <property type="match status" value="1"/>
</dbReference>
<dbReference type="EC" id="5.4.99.2" evidence="3"/>
<proteinExistence type="inferred from homology"/>
<keyword evidence="5" id="KW-0479">Metal-binding</keyword>
<dbReference type="PANTHER" id="PTHR48101:SF4">
    <property type="entry name" value="METHYLMALONYL-COA MUTASE, MITOCHONDRIAL"/>
    <property type="match status" value="1"/>
</dbReference>
<dbReference type="InterPro" id="IPR016176">
    <property type="entry name" value="Cbl-dep_enz_cat"/>
</dbReference>